<organism evidence="2 3">
    <name type="scientific">Halocalculus aciditolerans</name>
    <dbReference type="NCBI Taxonomy" id="1383812"/>
    <lineage>
        <taxon>Archaea</taxon>
        <taxon>Methanobacteriati</taxon>
        <taxon>Methanobacteriota</taxon>
        <taxon>Stenosarchaea group</taxon>
        <taxon>Halobacteria</taxon>
        <taxon>Halobacteriales</taxon>
        <taxon>Halobacteriaceae</taxon>
        <taxon>Halocalculus</taxon>
    </lineage>
</organism>
<feature type="compositionally biased region" description="Low complexity" evidence="1">
    <location>
        <begin position="172"/>
        <end position="189"/>
    </location>
</feature>
<dbReference type="Gene3D" id="1.20.58.1030">
    <property type="match status" value="1"/>
</dbReference>
<reference evidence="2" key="1">
    <citation type="journal article" date="2014" name="Int. J. Syst. Evol. Microbiol.">
        <title>Complete genome sequence of Corynebacterium casei LMG S-19264T (=DSM 44701T), isolated from a smear-ripened cheese.</title>
        <authorList>
            <consortium name="US DOE Joint Genome Institute (JGI-PGF)"/>
            <person name="Walter F."/>
            <person name="Albersmeier A."/>
            <person name="Kalinowski J."/>
            <person name="Ruckert C."/>
        </authorList>
    </citation>
    <scope>NUCLEOTIDE SEQUENCE</scope>
    <source>
        <strain evidence="2">JCM 19596</strain>
    </source>
</reference>
<dbReference type="Gene3D" id="3.40.5.50">
    <property type="match status" value="1"/>
</dbReference>
<evidence type="ECO:0000313" key="2">
    <source>
        <dbReference type="EMBL" id="GGL53480.1"/>
    </source>
</evidence>
<accession>A0A830F1J6</accession>
<feature type="region of interest" description="Disordered" evidence="1">
    <location>
        <begin position="128"/>
        <end position="232"/>
    </location>
</feature>
<dbReference type="EMBL" id="BMPG01000001">
    <property type="protein sequence ID" value="GGL53480.1"/>
    <property type="molecule type" value="Genomic_DNA"/>
</dbReference>
<dbReference type="RefSeq" id="WP_188976368.1">
    <property type="nucleotide sequence ID" value="NZ_BMPG01000001.1"/>
</dbReference>
<dbReference type="CDD" id="cd11714">
    <property type="entry name" value="GINS_A_archaea"/>
    <property type="match status" value="1"/>
</dbReference>
<dbReference type="Proteomes" id="UP000607197">
    <property type="component" value="Unassembled WGS sequence"/>
</dbReference>
<sequence>MNLEDLRAAQTRERATDGLQELRESFYEEVADYLRDLEDERDEAAAEADDPFRSEEVQQLTDEIETAEQVAEAIYERRMGKIVKQASLAAAGMRANADGLTTEETALYDDLVARIEENKRHVLDVIAGEATTDRDAAATSESPERSLDLERESASRTAEPEPASTDDGETVAPSAPTDPEPAASSAAAAMGDEDRADPTPPPEEPPRDAGDVDEPEAAADEPALSRKTVRVTQDVGEIFGLDERTYTLEADDVVTLPKENADPLLERDAAEELTPEQ</sequence>
<gene>
    <name evidence="2" type="ORF">GCM10009039_09590</name>
</gene>
<feature type="compositionally biased region" description="Acidic residues" evidence="1">
    <location>
        <begin position="39"/>
        <end position="49"/>
    </location>
</feature>
<evidence type="ECO:0008006" key="4">
    <source>
        <dbReference type="Google" id="ProtNLM"/>
    </source>
</evidence>
<dbReference type="OrthoDB" id="157576at2157"/>
<proteinExistence type="predicted"/>
<keyword evidence="3" id="KW-1185">Reference proteome</keyword>
<evidence type="ECO:0000256" key="1">
    <source>
        <dbReference type="SAM" id="MobiDB-lite"/>
    </source>
</evidence>
<name>A0A830F1J6_9EURY</name>
<comment type="caution">
    <text evidence="2">The sequence shown here is derived from an EMBL/GenBank/DDBJ whole genome shotgun (WGS) entry which is preliminary data.</text>
</comment>
<feature type="compositionally biased region" description="Basic and acidic residues" evidence="1">
    <location>
        <begin position="131"/>
        <end position="154"/>
    </location>
</feature>
<dbReference type="AlphaFoldDB" id="A0A830F1J6"/>
<evidence type="ECO:0000313" key="3">
    <source>
        <dbReference type="Proteomes" id="UP000607197"/>
    </source>
</evidence>
<feature type="region of interest" description="Disordered" evidence="1">
    <location>
        <begin position="37"/>
        <end position="59"/>
    </location>
</feature>
<protein>
    <recommendedName>
        <fullName evidence="4">DNA replication factor GINS</fullName>
    </recommendedName>
</protein>
<reference evidence="2" key="2">
    <citation type="submission" date="2020-09" db="EMBL/GenBank/DDBJ databases">
        <authorList>
            <person name="Sun Q."/>
            <person name="Ohkuma M."/>
        </authorList>
    </citation>
    <scope>NUCLEOTIDE SEQUENCE</scope>
    <source>
        <strain evidence="2">JCM 19596</strain>
    </source>
</reference>